<dbReference type="RefSeq" id="WP_013234370.1">
    <property type="nucleotide sequence ID" value="NC_014323.1"/>
</dbReference>
<dbReference type="eggNOG" id="COG0071">
    <property type="taxonomic scope" value="Bacteria"/>
</dbReference>
<evidence type="ECO:0000313" key="6">
    <source>
        <dbReference type="Proteomes" id="UP000000329"/>
    </source>
</evidence>
<gene>
    <name evidence="5" type="ordered locus">Hsero_2392</name>
</gene>
<evidence type="ECO:0000256" key="2">
    <source>
        <dbReference type="RuleBase" id="RU003616"/>
    </source>
</evidence>
<dbReference type="Proteomes" id="UP000000329">
    <property type="component" value="Chromosome"/>
</dbReference>
<feature type="domain" description="SHSP" evidence="3">
    <location>
        <begin position="38"/>
        <end position="149"/>
    </location>
</feature>
<dbReference type="InterPro" id="IPR007052">
    <property type="entry name" value="CS_dom"/>
</dbReference>
<protein>
    <submittedName>
        <fullName evidence="5">Molecular chaperone, small heat shock protein</fullName>
    </submittedName>
</protein>
<dbReference type="GeneID" id="29391375"/>
<feature type="domain" description="CS" evidence="4">
    <location>
        <begin position="42"/>
        <end position="149"/>
    </location>
</feature>
<keyword evidence="6" id="KW-1185">Reference proteome</keyword>
<dbReference type="InterPro" id="IPR008978">
    <property type="entry name" value="HSP20-like_chaperone"/>
</dbReference>
<dbReference type="EMBL" id="CP002039">
    <property type="protein sequence ID" value="ADJ63891.1"/>
    <property type="molecule type" value="Genomic_DNA"/>
</dbReference>
<dbReference type="PANTHER" id="PTHR11527">
    <property type="entry name" value="HEAT-SHOCK PROTEIN 20 FAMILY MEMBER"/>
    <property type="match status" value="1"/>
</dbReference>
<dbReference type="KEGG" id="hse:Hsero_2392"/>
<keyword evidence="5" id="KW-0346">Stress response</keyword>
<organism evidence="5 6">
    <name type="scientific">Herbaspirillum seropedicae (strain SmR1)</name>
    <dbReference type="NCBI Taxonomy" id="757424"/>
    <lineage>
        <taxon>Bacteria</taxon>
        <taxon>Pseudomonadati</taxon>
        <taxon>Pseudomonadota</taxon>
        <taxon>Betaproteobacteria</taxon>
        <taxon>Burkholderiales</taxon>
        <taxon>Oxalobacteraceae</taxon>
        <taxon>Herbaspirillum</taxon>
    </lineage>
</organism>
<dbReference type="Gene3D" id="2.60.40.790">
    <property type="match status" value="1"/>
</dbReference>
<dbReference type="SUPFAM" id="SSF49764">
    <property type="entry name" value="HSP20-like chaperones"/>
    <property type="match status" value="1"/>
</dbReference>
<dbReference type="OrthoDB" id="9808910at2"/>
<dbReference type="InterPro" id="IPR002068">
    <property type="entry name" value="A-crystallin/Hsp20_dom"/>
</dbReference>
<evidence type="ECO:0000313" key="5">
    <source>
        <dbReference type="EMBL" id="ADJ63891.1"/>
    </source>
</evidence>
<sequence>MNRDLPSLAPLSDVARFDPIGSFEDLLREIRQAPLGRWMEARQTMKMDVSENESSYTVKAELPGMKKENIKVDVDGNKVSIAAEASENQEEKNGDTWIRCERSSERLHRVFSLAHEVDGEKSVARYEDGVLTLVLPKKNGKQSRQINVQ</sequence>
<reference evidence="5 6" key="1">
    <citation type="submission" date="2010-04" db="EMBL/GenBank/DDBJ databases">
        <title>The genome of Herbaspirillum seropedicae SmR1, an endophytic, nitrogen-fixing, plant-growth promoting beta-Proteobacteria.</title>
        <authorList>
            <person name="Pedrosa F.O."/>
            <person name="Monteiro R.A."/>
            <person name="Wassem R."/>
            <person name="Cruz L.M."/>
            <person name="Ayub R.A."/>
            <person name="Colauto N.B."/>
            <person name="Fernandez M.A."/>
            <person name="Fungaro M.H.P."/>
            <person name="Grisard E.C."/>
            <person name="Hungria M."/>
            <person name="Madeira H.M.F."/>
            <person name="Nodari R.O."/>
            <person name="Osaku C.A."/>
            <person name="Petzl-Erler M.L."/>
            <person name="Terenzi H."/>
            <person name="Vieira L.G.E."/>
            <person name="Almeida M.I.M."/>
            <person name="Alves L.R."/>
            <person name="Arantes O.M.N."/>
            <person name="Balsanelli E."/>
            <person name="Barcellos F.G."/>
            <person name="Baura V.A."/>
            <person name="Binde D.R."/>
            <person name="Campo R.J."/>
            <person name="Chubatsu L.S."/>
            <person name="Chueire L.M.O."/>
            <person name="Ciferri R.R."/>
            <person name="Correa L.C."/>
            <person name="da Conceicao Silva J.L."/>
            <person name="Dabul A.N.G."/>
            <person name="Dambros B.P."/>
            <person name="Faoro H."/>
            <person name="Favetti A."/>
            <person name="Friedermann G."/>
            <person name="Furlaneto M.C."/>
            <person name="Gasques L.S."/>
            <person name="Gimenes C.C.T."/>
            <person name="Gioppo N.M.R."/>
            <person name="Glienke-Blanco C."/>
            <person name="Godoy L.P."/>
            <person name="Guerra M.P."/>
            <person name="Karp S."/>
            <person name="Kava-Cordeiro V."/>
            <person name="Margarido V.P."/>
            <person name="Mathioni S.M."/>
            <person name="Menck-Soares M.A."/>
            <person name="Murace N.K."/>
            <person name="Nicolas M.F."/>
            <person name="Oliveira C.E.C."/>
            <person name="Pagnan N.A.B."/>
            <person name="Pamphile J.A."/>
            <person name="Patussi E.V."/>
            <person name="Pereira L.F.P."/>
            <person name="Pereira-Ferrari L."/>
            <person name="Pinto F.G.S."/>
            <person name="Precoma C."/>
            <person name="Prioli A.J."/>
            <person name="Prioli S.M.A.P."/>
            <person name="Raittz R.T."/>
            <person name="Ramos H.J.O."/>
            <person name="Ribeiro E.M.S.F."/>
            <person name="Rigo L.U."/>
            <person name="Rocha C.L.M.S.C."/>
            <person name="Rocha S.N."/>
            <person name="Santos K."/>
            <person name="Satori D."/>
            <person name="Silva A.G."/>
            <person name="Simao R.C.G."/>
            <person name="Soares M.A.M."/>
            <person name="Souza E.M."/>
            <person name="Steffens M.B.R."/>
            <person name="Steindel M."/>
            <person name="Tadra-Sfeir M.Z."/>
            <person name="Takahashi E.K."/>
            <person name="Torres R.A."/>
            <person name="Valle J.S."/>
            <person name="Vernal J.I."/>
            <person name="Vilas-Boas L.A."/>
            <person name="Watanabe M.A.E."/>
            <person name="Weiss V.A."/>
            <person name="Yates M.A."/>
            <person name="Souza E.M."/>
        </authorList>
    </citation>
    <scope>NUCLEOTIDE SEQUENCE [LARGE SCALE GENOMIC DNA]</scope>
    <source>
        <strain evidence="5 6">SmR1</strain>
    </source>
</reference>
<proteinExistence type="inferred from homology"/>
<name>D8IVF2_HERSS</name>
<dbReference type="Pfam" id="PF00011">
    <property type="entry name" value="HSP20"/>
    <property type="match status" value="1"/>
</dbReference>
<comment type="similarity">
    <text evidence="1 2">Belongs to the small heat shock protein (HSP20) family.</text>
</comment>
<dbReference type="PROSITE" id="PS01031">
    <property type="entry name" value="SHSP"/>
    <property type="match status" value="1"/>
</dbReference>
<evidence type="ECO:0000259" key="3">
    <source>
        <dbReference type="PROSITE" id="PS01031"/>
    </source>
</evidence>
<evidence type="ECO:0000256" key="1">
    <source>
        <dbReference type="PROSITE-ProRule" id="PRU00285"/>
    </source>
</evidence>
<accession>D8IVF2</accession>
<dbReference type="HOGENOM" id="CLU_046737_8_5_4"/>
<evidence type="ECO:0000259" key="4">
    <source>
        <dbReference type="PROSITE" id="PS51203"/>
    </source>
</evidence>
<dbReference type="CDD" id="cd06464">
    <property type="entry name" value="ACD_sHsps-like"/>
    <property type="match status" value="1"/>
</dbReference>
<dbReference type="AlphaFoldDB" id="D8IVF2"/>
<dbReference type="PROSITE" id="PS51203">
    <property type="entry name" value="CS"/>
    <property type="match status" value="1"/>
</dbReference>
<dbReference type="InterPro" id="IPR031107">
    <property type="entry name" value="Small_HSP"/>
</dbReference>
<dbReference type="STRING" id="757424.Hsero_2392"/>